<evidence type="ECO:0000256" key="5">
    <source>
        <dbReference type="SAM" id="SignalP"/>
    </source>
</evidence>
<dbReference type="InterPro" id="IPR008638">
    <property type="entry name" value="FhaB/CdiA-like_TPS"/>
</dbReference>
<evidence type="ECO:0000256" key="3">
    <source>
        <dbReference type="ARBA" id="ARBA00022729"/>
    </source>
</evidence>
<dbReference type="RefSeq" id="WP_206256303.1">
    <property type="nucleotide sequence ID" value="NZ_CP071060.1"/>
</dbReference>
<feature type="signal peptide" evidence="5">
    <location>
        <begin position="1"/>
        <end position="35"/>
    </location>
</feature>
<name>A0ABX7MBA2_9RHOO</name>
<evidence type="ECO:0000256" key="2">
    <source>
        <dbReference type="ARBA" id="ARBA00022525"/>
    </source>
</evidence>
<proteinExistence type="predicted"/>
<dbReference type="InterPro" id="IPR012334">
    <property type="entry name" value="Pectin_lyas_fold"/>
</dbReference>
<evidence type="ECO:0000256" key="4">
    <source>
        <dbReference type="SAM" id="MobiDB-lite"/>
    </source>
</evidence>
<dbReference type="Proteomes" id="UP000663570">
    <property type="component" value="Chromosome"/>
</dbReference>
<evidence type="ECO:0000313" key="7">
    <source>
        <dbReference type="EMBL" id="QSI78998.1"/>
    </source>
</evidence>
<keyword evidence="2" id="KW-0964">Secreted</keyword>
<dbReference type="SUPFAM" id="SSF51126">
    <property type="entry name" value="Pectin lyase-like"/>
    <property type="match status" value="1"/>
</dbReference>
<dbReference type="PANTHER" id="PTHR12338:SF8">
    <property type="entry name" value="HEME_HEMOPEXIN-BINDING PROTEIN"/>
    <property type="match status" value="1"/>
</dbReference>
<evidence type="ECO:0000256" key="1">
    <source>
        <dbReference type="ARBA" id="ARBA00004613"/>
    </source>
</evidence>
<evidence type="ECO:0000313" key="8">
    <source>
        <dbReference type="Proteomes" id="UP000663570"/>
    </source>
</evidence>
<dbReference type="PANTHER" id="PTHR12338">
    <property type="entry name" value="AUTOTRANSPORTER"/>
    <property type="match status" value="1"/>
</dbReference>
<dbReference type="EMBL" id="CP071060">
    <property type="protein sequence ID" value="QSI78998.1"/>
    <property type="molecule type" value="Genomic_DNA"/>
</dbReference>
<dbReference type="InterPro" id="IPR011050">
    <property type="entry name" value="Pectin_lyase_fold/virulence"/>
</dbReference>
<gene>
    <name evidence="7" type="ORF">JY500_10455</name>
</gene>
<dbReference type="SMART" id="SM00912">
    <property type="entry name" value="Haemagg_act"/>
    <property type="match status" value="1"/>
</dbReference>
<keyword evidence="8" id="KW-1185">Reference proteome</keyword>
<feature type="region of interest" description="Disordered" evidence="4">
    <location>
        <begin position="2945"/>
        <end position="2973"/>
    </location>
</feature>
<organism evidence="7 8">
    <name type="scientific">Niveibacterium microcysteis</name>
    <dbReference type="NCBI Taxonomy" id="2811415"/>
    <lineage>
        <taxon>Bacteria</taxon>
        <taxon>Pseudomonadati</taxon>
        <taxon>Pseudomonadota</taxon>
        <taxon>Betaproteobacteria</taxon>
        <taxon>Rhodocyclales</taxon>
        <taxon>Rhodocyclaceae</taxon>
        <taxon>Niveibacterium</taxon>
    </lineage>
</organism>
<accession>A0ABX7MBA2</accession>
<evidence type="ECO:0000259" key="6">
    <source>
        <dbReference type="SMART" id="SM00912"/>
    </source>
</evidence>
<comment type="subcellular location">
    <subcellularLocation>
        <location evidence="1">Secreted</location>
    </subcellularLocation>
</comment>
<sequence>MANNPNARRTITLPRRTILANAIAIALLGCDVAYALPTDPVVETGQAAIKSAAPNALTVRQTTDKAVINWRSFGIGAGESVEFAQPSSSAVVLNRVLGMDPSQLLGDLKANGRVFLVNPNGIVFGRNARVDVGGLVASTLSLSTQDFLANRLRFTKDGSAGVVRNEGAITAGSGGIALIAPTVANQGNLRADGASVGLIAGDTVLVDVDGDGLMAFRVESGALAPRIEQLGRIQADGGSVSLQAKARAVLSDTVLNMEGIVQARGIGQKSGRIVLDGGPSGITRVAGTLDARSSQGRGGDISVTSEKVLIDASAKLDGSGVRGGAIRIGGGIRGSDRSIENAEQVHIADGALLRADGSDFGAGGSLVVWSNRSTYVGGALRTQGKSGGFIETSSAGHLDIAGTPNAGVGGSWLIDPLNIEIVPGDSVTNATGSSPFSPSATGSQIGVDKIVGALDAGTTVKVTTVGSGPAAENGDIILTADLKYTRTGDNGRLVLDAAGSVILNGKISGETDTTRLNLTLQSGTGGIRLNNSTIDLKNGSFTASAPTSLLKDVTITAQSGASFGKVDGAYALAINTSGTATFSEAVGGTTPLSSLTVSGATNALGVKTNGAQAFNGIATLNGVYTTGDGDFSAGGAVRLGGDTSITAGSGAITFSGTVNGAHLLSTSNSASTSFVGAVGNSTPLRSLTVSAGIVNAAQTITTSGALSVTAIDISANSISTGGDITLTGAVSLTGAIATSNDSFSVFGATTLTGATTINTGSGAIIFDGSVDGAQSLSTISSAGTSFGAGVGLSTRLGSLSVTGPVDARGVSASGAIAIGGPATLQGAYSTTGGDFGVTGATTLAGASSVSTGSGAISFGSTVDGAYALSTTNTGGTIFSGTVGASSPLTALTASAGSLNAAQAISTSGTASLTGTSIRLKNLAAGGDIALQGDATLSGNYTTTGGYFGVTGATTLAGDTTVSTGSGAIRFGGTVDGAHALLLTNSGTTHVGGAFGATTPLRSLTITGGGLTELAVAGTSYPNIASVTTTNDQTYDDPVQLEQPTFLKSISGSIKGLLWLDRADKGFAKREGAIGGCDSIVGTFSASGSMPCINLLGDVTLNASGTLTFSGPVDGAYALNLDGNFDKTFAALVGGATNLASLTSNGIGTTQLVGAETNGGAISIVGNAALSGNYTTTGGYFGVTGATTLAGDTTVSTGSGAIRFGGTVDGAHALLLTNSGTTHVGGAFGATTPLRSLTITGGGLTELAVAGTSYPNIASVTTTNDQTYDDPVQLEQPTFLKSISGSIKGLLWLDRADKGFAKREGAIGGCDSIVGTFSASGSMPCINLLGDVTLNASGTLTFSGPVDGAYALNLDGNFDKIFAALVGGATNLASLTSNGIGTTQLVGAETNGGAISIVGNAALSGNYTTTGGYFGVTGATTLAGDTTVSTGSGAISFGGTVDGAHALSTTGTGSTTFSGAVGGSTPLTTLSAAAGSFDAAQAISTSGAVSITAASIALKNLTAGGNVALNGAKTLDGSYTTNNGAFVVNGATTLAGDTTVSTGSGAISFASTVDGAHALNTTNTGSTTFSGAVGGSSRLTTLSAAAGSFDAAQAISTSDAVSITAASIALKNLTAGGNVALNGATTLDGSYTTNNGAFVVNGATTLAGDTTVSTGSGAISFASTVDGAHALNTTNTGSTTFSGAVGGSSRLTTLSAAAGSFDAAQAISTSDAVSITAASIALKNLTAGGNVALNGATTLDGSYTTNNGAFVVNGATTLAGDTTVSTGSGAISFASTVDGAHALNTTNTGSTTFSGAVGGSTPLTTLSAAAGSFNAAQAISTSGAVRVTAASIALKNLTAGGNVALNGATTLDGSYTTSNDAFAVTGATTLAGDTTVTTGTGAIGFGGTVDGAHALSTTNTGSTTFSGAVGASSPLTTLTAAAGSFNATQAIRTNGAVSVTATSIALKNLSAGGDVALNGATTLDGSYTTNNGAFVVNGATTLAGDTTVSTGSGAISFASTVDGAHALNTTNTGSTTFSGTVGGSSPLTTLTASAGSFNATQAIRTNGAVSVTATSIALKNLSAGGDVALNGATTLDGSYTTNNGAFVVNGATTLAGDTTVSTGSGAISFASTVDGAHALNTTNTGSTTFSGTVGGSSPLTTLTASAGSFNAAQAISTSGAVSVTATSIGLKNLAAGGDVALNGAATLDGSYTTSNDAFAVTGATTLAGDTTVTTGTGAIGFGGTVDGAHALSTTNTGSTTFSGAVGASSPLTTLTASAGSFNATQAIRTNGAVSVTATSIALKNLSAGGDVALNGATTLDGSYTTSNDAFAVTGATTLAGDTTVSTGSGSISFSDRIDGGRSLTLDSTKATELSSLVGSNAALTMLDVSGPASLHGVQTSGSQHYGSAVVLTNTFGASAGTITFDGPVTLGGNVAVRANTVAVRAPIDGPHALMLDAATRITISGAVGATAAPTSLIASAVDRIDVAAPSITTRGDQNWNGAVWLNSDARLVSQEAGSIVFNGAINSANGSSLTAETAGVTRFTRALGVEGALGSVATDYSGSAGDKTEFAFGTAGPSVRTTGDIVIRDAVVSDGPLTLNAGGSVIVTNTANRWAAPGNALNIDANSAEVRSSNSLRLGDVHLRAGGDITADQVVTFGGDLVLDGGTLVVTSNATPTVLGHYSDPTLLARAAQAGVPTLRFGSADLQEYSATISQEAGSSINTAAGSLLALRSTDGGSINIEGTTNTLHGGVSAVSGSYSDSNRFSQTAKSIPVSFVRLSSDQINVAGSPKADLTAPASGLLADAVKITSARLRTGADGLIKARLPYINAQGVPTSLPGVVFDILLPAFTSHGFGSPSQGDWIRIQIGDEGRGGFVTLTPKGAFRPDFAVFAGGSAAQIPYYDGTNISTEIQIFYNGSQPEMANLVGALTAISAIAEDARRQKIEDAVRTENVTRRLRSGVIAEVGPGRPATTDVDGLRRPETCDPDANSLSCK</sequence>
<dbReference type="InterPro" id="IPR050909">
    <property type="entry name" value="Bact_Autotransporter_VF"/>
</dbReference>
<feature type="chain" id="PRO_5046405278" evidence="5">
    <location>
        <begin position="36"/>
        <end position="2973"/>
    </location>
</feature>
<feature type="domain" description="Filamentous haemagglutinin FhaB/tRNA nuclease CdiA-like TPS" evidence="6">
    <location>
        <begin position="33"/>
        <end position="146"/>
    </location>
</feature>
<keyword evidence="3 5" id="KW-0732">Signal</keyword>
<dbReference type="Pfam" id="PF05860">
    <property type="entry name" value="TPS"/>
    <property type="match status" value="1"/>
</dbReference>
<protein>
    <submittedName>
        <fullName evidence="7">Filamentous hemagglutinin N-terminal domain-containing protein</fullName>
    </submittedName>
</protein>
<dbReference type="NCBIfam" id="TIGR01901">
    <property type="entry name" value="adhes_NPXG"/>
    <property type="match status" value="1"/>
</dbReference>
<dbReference type="Gene3D" id="2.160.20.10">
    <property type="entry name" value="Single-stranded right-handed beta-helix, Pectin lyase-like"/>
    <property type="match status" value="1"/>
</dbReference>
<reference evidence="7 8" key="1">
    <citation type="submission" date="2021-02" db="EMBL/GenBank/DDBJ databases">
        <title>Niveibacterium changnyeongensis HC41.</title>
        <authorList>
            <person name="Kang M."/>
        </authorList>
    </citation>
    <scope>NUCLEOTIDE SEQUENCE [LARGE SCALE GENOMIC DNA]</scope>
    <source>
        <strain evidence="7 8">HC41</strain>
    </source>
</reference>